<keyword evidence="3" id="KW-0645">Protease</keyword>
<keyword evidence="4" id="KW-1185">Reference proteome</keyword>
<gene>
    <name evidence="3" type="ORF">E4L96_05955</name>
</gene>
<keyword evidence="3" id="KW-0378">Hydrolase</keyword>
<dbReference type="EMBL" id="SPVF01000083">
    <property type="protein sequence ID" value="TFW24706.1"/>
    <property type="molecule type" value="Genomic_DNA"/>
</dbReference>
<dbReference type="OrthoDB" id="8754470at2"/>
<feature type="domain" description="CAAX prenyl protease 2/Lysostaphin resistance protein A-like" evidence="2">
    <location>
        <begin position="119"/>
        <end position="214"/>
    </location>
</feature>
<feature type="transmembrane region" description="Helical" evidence="1">
    <location>
        <begin position="177"/>
        <end position="195"/>
    </location>
</feature>
<organism evidence="3 4">
    <name type="scientific">Zemynaea arenosa</name>
    <dbReference type="NCBI Taxonomy" id="2561931"/>
    <lineage>
        <taxon>Bacteria</taxon>
        <taxon>Pseudomonadati</taxon>
        <taxon>Pseudomonadota</taxon>
        <taxon>Betaproteobacteria</taxon>
        <taxon>Burkholderiales</taxon>
        <taxon>Oxalobacteraceae</taxon>
        <taxon>Telluria group</taxon>
        <taxon>Zemynaea</taxon>
    </lineage>
</organism>
<feature type="transmembrane region" description="Helical" evidence="1">
    <location>
        <begin position="27"/>
        <end position="50"/>
    </location>
</feature>
<keyword evidence="1" id="KW-0472">Membrane</keyword>
<dbReference type="InterPro" id="IPR052710">
    <property type="entry name" value="CAAX_protease"/>
</dbReference>
<dbReference type="AlphaFoldDB" id="A0A4Y9SNI1"/>
<evidence type="ECO:0000313" key="4">
    <source>
        <dbReference type="Proteomes" id="UP000298438"/>
    </source>
</evidence>
<proteinExistence type="predicted"/>
<keyword evidence="1" id="KW-0812">Transmembrane</keyword>
<feature type="transmembrane region" description="Helical" evidence="1">
    <location>
        <begin position="202"/>
        <end position="221"/>
    </location>
</feature>
<feature type="transmembrane region" description="Helical" evidence="1">
    <location>
        <begin position="227"/>
        <end position="250"/>
    </location>
</feature>
<name>A0A4Y9SNI1_9BURK</name>
<dbReference type="GO" id="GO:0006508">
    <property type="term" value="P:proteolysis"/>
    <property type="evidence" value="ECO:0007669"/>
    <property type="project" value="UniProtKB-KW"/>
</dbReference>
<protein>
    <submittedName>
        <fullName evidence="3">CPBP family intramembrane metalloprotease</fullName>
    </submittedName>
</protein>
<dbReference type="Proteomes" id="UP000298438">
    <property type="component" value="Unassembled WGS sequence"/>
</dbReference>
<dbReference type="GO" id="GO:0008237">
    <property type="term" value="F:metallopeptidase activity"/>
    <property type="evidence" value="ECO:0007669"/>
    <property type="project" value="UniProtKB-KW"/>
</dbReference>
<evidence type="ECO:0000256" key="1">
    <source>
        <dbReference type="SAM" id="Phobius"/>
    </source>
</evidence>
<dbReference type="InterPro" id="IPR003675">
    <property type="entry name" value="Rce1/LyrA-like_dom"/>
</dbReference>
<dbReference type="PANTHER" id="PTHR36435">
    <property type="entry name" value="SLR1288 PROTEIN"/>
    <property type="match status" value="1"/>
</dbReference>
<sequence length="264" mass="28301">MVVVWADEQNARHNNTEREPHMSQRPVLAAIFCAGLQFILTVAILKLGALYAPPAAFGKVKLVAFASTIILPLVLVQVFGLWSRLGLGVAQLKPTGFFAASLLTAALFLPWGYHAPDSVAGTLTIQFFNAIGEELLFRGVIFALLLPLPMGRAIVLNGVLFGAMHLIHGFMGAPWDVALGKALVTAVCGMMFTAVRYQTGSLVLVIILHMVLNLCMIFSNIEASAGPAVTFGVERVANVIELALVAWLLLAGRRSAAALRELRA</sequence>
<dbReference type="GO" id="GO:0004175">
    <property type="term" value="F:endopeptidase activity"/>
    <property type="evidence" value="ECO:0007669"/>
    <property type="project" value="UniProtKB-ARBA"/>
</dbReference>
<feature type="transmembrane region" description="Helical" evidence="1">
    <location>
        <begin position="62"/>
        <end position="82"/>
    </location>
</feature>
<accession>A0A4Y9SNI1</accession>
<reference evidence="3 4" key="1">
    <citation type="submission" date="2019-03" db="EMBL/GenBank/DDBJ databases">
        <title>Draft Genome Sequence of Massilia arenosa sp. nov., a Novel Massilia Species Isolated from a Sandy-loam Maize Soil.</title>
        <authorList>
            <person name="Raths R."/>
            <person name="Peta V."/>
            <person name="Bucking H."/>
        </authorList>
    </citation>
    <scope>NUCLEOTIDE SEQUENCE [LARGE SCALE GENOMIC DNA]</scope>
    <source>
        <strain evidence="3 4">MC02</strain>
    </source>
</reference>
<keyword evidence="1" id="KW-1133">Transmembrane helix</keyword>
<evidence type="ECO:0000259" key="2">
    <source>
        <dbReference type="Pfam" id="PF02517"/>
    </source>
</evidence>
<keyword evidence="3" id="KW-0482">Metalloprotease</keyword>
<evidence type="ECO:0000313" key="3">
    <source>
        <dbReference type="EMBL" id="TFW24706.1"/>
    </source>
</evidence>
<feature type="transmembrane region" description="Helical" evidence="1">
    <location>
        <begin position="94"/>
        <end position="113"/>
    </location>
</feature>
<dbReference type="PANTHER" id="PTHR36435:SF1">
    <property type="entry name" value="CAAX AMINO TERMINAL PROTEASE FAMILY PROTEIN"/>
    <property type="match status" value="1"/>
</dbReference>
<dbReference type="GO" id="GO:0080120">
    <property type="term" value="P:CAAX-box protein maturation"/>
    <property type="evidence" value="ECO:0007669"/>
    <property type="project" value="UniProtKB-ARBA"/>
</dbReference>
<dbReference type="Pfam" id="PF02517">
    <property type="entry name" value="Rce1-like"/>
    <property type="match status" value="1"/>
</dbReference>
<comment type="caution">
    <text evidence="3">The sequence shown here is derived from an EMBL/GenBank/DDBJ whole genome shotgun (WGS) entry which is preliminary data.</text>
</comment>